<keyword evidence="16" id="KW-0966">Cell projection</keyword>
<evidence type="ECO:0000256" key="20">
    <source>
        <dbReference type="ARBA" id="ARBA00040340"/>
    </source>
</evidence>
<evidence type="ECO:0000256" key="8">
    <source>
        <dbReference type="ARBA" id="ARBA00022490"/>
    </source>
</evidence>
<keyword evidence="8" id="KW-0963">Cytoplasm</keyword>
<keyword evidence="12" id="KW-0040">ANK repeat</keyword>
<dbReference type="OrthoDB" id="443981at2759"/>
<evidence type="ECO:0000256" key="7">
    <source>
        <dbReference type="ARBA" id="ARBA00022443"/>
    </source>
</evidence>
<dbReference type="Gene3D" id="1.20.1270.60">
    <property type="entry name" value="Arfaptin homology (AH) domain/BAR domain"/>
    <property type="match status" value="1"/>
</dbReference>
<dbReference type="PROSITE" id="PS50002">
    <property type="entry name" value="SH3"/>
    <property type="match status" value="1"/>
</dbReference>
<evidence type="ECO:0000256" key="12">
    <source>
        <dbReference type="ARBA" id="ARBA00023043"/>
    </source>
</evidence>
<dbReference type="PANTHER" id="PTHR14167:SF63">
    <property type="entry name" value="ENDOPHILIN-A2"/>
    <property type="match status" value="1"/>
</dbReference>
<dbReference type="PRINTS" id="PR00452">
    <property type="entry name" value="SH3DOMAIN"/>
</dbReference>
<dbReference type="PRINTS" id="PR00499">
    <property type="entry name" value="P67PHOX"/>
</dbReference>
<dbReference type="CDD" id="cd07592">
    <property type="entry name" value="BAR_Endophilin_A"/>
    <property type="match status" value="1"/>
</dbReference>
<dbReference type="SUPFAM" id="SSF103657">
    <property type="entry name" value="BAR/IMD domain-like"/>
    <property type="match status" value="1"/>
</dbReference>
<evidence type="ECO:0000256" key="14">
    <source>
        <dbReference type="ARBA" id="ARBA00023121"/>
    </source>
</evidence>
<evidence type="ECO:0000256" key="24">
    <source>
        <dbReference type="SAM" id="MobiDB-lite"/>
    </source>
</evidence>
<dbReference type="InterPro" id="IPR035824">
    <property type="entry name" value="Endophilin_A_SH3"/>
</dbReference>
<evidence type="ECO:0000256" key="23">
    <source>
        <dbReference type="PROSITE-ProRule" id="PRU00192"/>
    </source>
</evidence>
<dbReference type="InterPro" id="IPR036028">
    <property type="entry name" value="SH3-like_dom_sf"/>
</dbReference>
<comment type="function">
    <text evidence="1">Required presynaptically at the neuromuscular junction. Implicated in synaptic vesicle endocytosis.</text>
</comment>
<dbReference type="InterPro" id="IPR004148">
    <property type="entry name" value="BAR_dom"/>
</dbReference>
<evidence type="ECO:0000256" key="11">
    <source>
        <dbReference type="ARBA" id="ARBA00022949"/>
    </source>
</evidence>
<dbReference type="RefSeq" id="XP_026135326.1">
    <property type="nucleotide sequence ID" value="XM_026279541.1"/>
</dbReference>
<evidence type="ECO:0000256" key="17">
    <source>
        <dbReference type="ARBA" id="ARBA00024839"/>
    </source>
</evidence>
<feature type="compositionally biased region" description="Polar residues" evidence="24">
    <location>
        <begin position="279"/>
        <end position="297"/>
    </location>
</feature>
<dbReference type="GO" id="GO:0016191">
    <property type="term" value="P:synaptic vesicle uncoating"/>
    <property type="evidence" value="ECO:0007669"/>
    <property type="project" value="TreeGrafter"/>
</dbReference>
<evidence type="ECO:0000256" key="22">
    <source>
        <dbReference type="ARBA" id="ARBA00043171"/>
    </source>
</evidence>
<keyword evidence="15" id="KW-0472">Membrane</keyword>
<evidence type="ECO:0000256" key="15">
    <source>
        <dbReference type="ARBA" id="ARBA00023136"/>
    </source>
</evidence>
<evidence type="ECO:0000256" key="6">
    <source>
        <dbReference type="ARBA" id="ARBA00018286"/>
    </source>
</evidence>
<comment type="function">
    <text evidence="17">Implicated in endocytosis. May recruit other proteins to membranes with high curvature.</text>
</comment>
<dbReference type="KEGG" id="caua:113113386"/>
<evidence type="ECO:0000256" key="1">
    <source>
        <dbReference type="ARBA" id="ARBA00003037"/>
    </source>
</evidence>
<dbReference type="GO" id="GO:0098978">
    <property type="term" value="C:glutamatergic synapse"/>
    <property type="evidence" value="ECO:0007669"/>
    <property type="project" value="TreeGrafter"/>
</dbReference>
<keyword evidence="10" id="KW-0967">Endosome</keyword>
<dbReference type="Proteomes" id="UP000515129">
    <property type="component" value="Chromosome 2"/>
</dbReference>
<evidence type="ECO:0000256" key="18">
    <source>
        <dbReference type="ARBA" id="ARBA00030140"/>
    </source>
</evidence>
<feature type="domain" description="BAR" evidence="26">
    <location>
        <begin position="18"/>
        <end position="249"/>
    </location>
</feature>
<evidence type="ECO:0000256" key="2">
    <source>
        <dbReference type="ARBA" id="ARBA00004188"/>
    </source>
</evidence>
<evidence type="ECO:0000259" key="25">
    <source>
        <dbReference type="PROSITE" id="PS50002"/>
    </source>
</evidence>
<evidence type="ECO:0000256" key="5">
    <source>
        <dbReference type="ARBA" id="ARBA00006697"/>
    </source>
</evidence>
<protein>
    <recommendedName>
        <fullName evidence="6">Endophilin-A</fullName>
    </recommendedName>
    <alternativeName>
        <fullName evidence="22">Endophilin-2</fullName>
    </alternativeName>
    <alternativeName>
        <fullName evidence="20">Endophilin-A2</fullName>
    </alternativeName>
    <alternativeName>
        <fullName evidence="21">Osteoclast-stimulating factor 1</fullName>
    </alternativeName>
    <alternativeName>
        <fullName evidence="18">SH3 domain-containing GRB2-like protein</fullName>
    </alternativeName>
</protein>
<dbReference type="CDD" id="cd11803">
    <property type="entry name" value="SH3_Endophilin_A"/>
    <property type="match status" value="1"/>
</dbReference>
<dbReference type="SMART" id="SM00721">
    <property type="entry name" value="BAR"/>
    <property type="match status" value="1"/>
</dbReference>
<evidence type="ECO:0000256" key="16">
    <source>
        <dbReference type="ARBA" id="ARBA00023273"/>
    </source>
</evidence>
<evidence type="ECO:0000313" key="27">
    <source>
        <dbReference type="Proteomes" id="UP000515129"/>
    </source>
</evidence>
<evidence type="ECO:0000256" key="21">
    <source>
        <dbReference type="ARBA" id="ARBA00040640"/>
    </source>
</evidence>
<sequence>MSVAGLRKQFYKASQMMSEKVGGAEGTKLDEDFKDLERKAEVTSKAISDVLCKTAEYLQPNPASRARLTMLNTMSKMRGQVKSPGYPQAEGLLGECMLKYGRDMGEDTNFGGALVEMGDAMKRLAEVKDSLDIDVKQNFIDPFQTIVDKDLKDIEHHLKKLEGRRLDYDYKKKRQGKIPDEEVRLAAEKFKESKELAETSMQNLLDTDVEQVSQLTALVESQLQFHRQSVEVLEELAQKMRERVNEAESQPRQKRMPASKPNFDCLESEDSDGGWSPSAAPSSHVSTAAHSYNSPSSHQKRRMTDQPCCKALYDFEAENEGELGFYEGDVITLTNQIDENWFEGTVHGQTGLFPCNYVEVMVPLRH</sequence>
<dbReference type="GeneID" id="113113386"/>
<dbReference type="SMART" id="SM00326">
    <property type="entry name" value="SH3"/>
    <property type="match status" value="1"/>
</dbReference>
<dbReference type="InterPro" id="IPR001452">
    <property type="entry name" value="SH3_domain"/>
</dbReference>
<keyword evidence="7 23" id="KW-0728">SH3 domain</keyword>
<evidence type="ECO:0000256" key="4">
    <source>
        <dbReference type="ARBA" id="ARBA00004496"/>
    </source>
</evidence>
<evidence type="ECO:0000256" key="9">
    <source>
        <dbReference type="ARBA" id="ARBA00022583"/>
    </source>
</evidence>
<feature type="region of interest" description="Disordered" evidence="24">
    <location>
        <begin position="242"/>
        <end position="303"/>
    </location>
</feature>
<dbReference type="GO" id="GO:0098793">
    <property type="term" value="C:presynapse"/>
    <property type="evidence" value="ECO:0007669"/>
    <property type="project" value="TreeGrafter"/>
</dbReference>
<proteinExistence type="inferred from homology"/>
<evidence type="ECO:0000256" key="13">
    <source>
        <dbReference type="ARBA" id="ARBA00023054"/>
    </source>
</evidence>
<keyword evidence="9" id="KW-0254">Endocytosis</keyword>
<dbReference type="Gene3D" id="2.30.30.40">
    <property type="entry name" value="SH3 Domains"/>
    <property type="match status" value="1"/>
</dbReference>
<dbReference type="PANTHER" id="PTHR14167">
    <property type="entry name" value="SH3 DOMAIN-CONTAINING"/>
    <property type="match status" value="1"/>
</dbReference>
<dbReference type="GO" id="GO:0031901">
    <property type="term" value="C:early endosome membrane"/>
    <property type="evidence" value="ECO:0007669"/>
    <property type="project" value="UniProtKB-SubCell"/>
</dbReference>
<evidence type="ECO:0000313" key="28">
    <source>
        <dbReference type="RefSeq" id="XP_026135326.1"/>
    </source>
</evidence>
<evidence type="ECO:0000259" key="26">
    <source>
        <dbReference type="PROSITE" id="PS51021"/>
    </source>
</evidence>
<comment type="function">
    <text evidence="19">Induces bone resorption, acting probably through a signaling cascade which results in the secretion of factor(s) enhancing osteoclast formation and activity.</text>
</comment>
<gene>
    <name evidence="28" type="primary">LOC113113386</name>
</gene>
<dbReference type="FunFam" id="1.20.1270.60:FF:000021">
    <property type="entry name" value="Endophilin-A2 isoform 1"/>
    <property type="match status" value="1"/>
</dbReference>
<dbReference type="Pfam" id="PF03114">
    <property type="entry name" value="BAR"/>
    <property type="match status" value="1"/>
</dbReference>
<evidence type="ECO:0000256" key="10">
    <source>
        <dbReference type="ARBA" id="ARBA00022753"/>
    </source>
</evidence>
<dbReference type="PROSITE" id="PS51021">
    <property type="entry name" value="BAR"/>
    <property type="match status" value="1"/>
</dbReference>
<dbReference type="Pfam" id="PF00018">
    <property type="entry name" value="SH3_1"/>
    <property type="match status" value="1"/>
</dbReference>
<evidence type="ECO:0000256" key="3">
    <source>
        <dbReference type="ARBA" id="ARBA00004220"/>
    </source>
</evidence>
<dbReference type="FunFam" id="2.30.30.40:FF:000072">
    <property type="entry name" value="Unconventional Myosin IB"/>
    <property type="match status" value="1"/>
</dbReference>
<keyword evidence="13" id="KW-0175">Coiled coil</keyword>
<dbReference type="InterPro" id="IPR027267">
    <property type="entry name" value="AH/BAR_dom_sf"/>
</dbReference>
<name>A0A6P6QQB2_CARAU</name>
<feature type="compositionally biased region" description="Basic and acidic residues" evidence="24">
    <location>
        <begin position="242"/>
        <end position="251"/>
    </location>
</feature>
<dbReference type="GO" id="GO:0002102">
    <property type="term" value="C:podosome"/>
    <property type="evidence" value="ECO:0007669"/>
    <property type="project" value="UniProtKB-SubCell"/>
</dbReference>
<keyword evidence="14" id="KW-0446">Lipid-binding</keyword>
<keyword evidence="27" id="KW-1185">Reference proteome</keyword>
<organism evidence="27 28">
    <name type="scientific">Carassius auratus</name>
    <name type="common">Goldfish</name>
    <dbReference type="NCBI Taxonomy" id="7957"/>
    <lineage>
        <taxon>Eukaryota</taxon>
        <taxon>Metazoa</taxon>
        <taxon>Chordata</taxon>
        <taxon>Craniata</taxon>
        <taxon>Vertebrata</taxon>
        <taxon>Euteleostomi</taxon>
        <taxon>Actinopterygii</taxon>
        <taxon>Neopterygii</taxon>
        <taxon>Teleostei</taxon>
        <taxon>Ostariophysi</taxon>
        <taxon>Cypriniformes</taxon>
        <taxon>Cyprinidae</taxon>
        <taxon>Cyprininae</taxon>
        <taxon>Carassius</taxon>
    </lineage>
</organism>
<feature type="domain" description="SH3" evidence="25">
    <location>
        <begin position="304"/>
        <end position="363"/>
    </location>
</feature>
<accession>A0A6P6QQB2</accession>
<dbReference type="AlphaFoldDB" id="A0A6P6QQB2"/>
<dbReference type="GO" id="GO:0008289">
    <property type="term" value="F:lipid binding"/>
    <property type="evidence" value="ECO:0007669"/>
    <property type="project" value="UniProtKB-KW"/>
</dbReference>
<keyword evidence="11" id="KW-0965">Cell junction</keyword>
<dbReference type="SUPFAM" id="SSF50044">
    <property type="entry name" value="SH3-domain"/>
    <property type="match status" value="1"/>
</dbReference>
<comment type="subcellular location">
    <subcellularLocation>
        <location evidence="2">Cell projection</location>
        <location evidence="2">Podosome</location>
    </subcellularLocation>
    <subcellularLocation>
        <location evidence="4">Cytoplasm</location>
    </subcellularLocation>
    <subcellularLocation>
        <location evidence="3">Early endosome membrane</location>
        <topology evidence="3">Peripheral membrane protein</topology>
    </subcellularLocation>
</comment>
<reference evidence="28" key="1">
    <citation type="submission" date="2025-08" db="UniProtKB">
        <authorList>
            <consortium name="RefSeq"/>
        </authorList>
    </citation>
    <scope>IDENTIFICATION</scope>
    <source>
        <strain evidence="28">Wakin</strain>
        <tissue evidence="28">Muscle</tissue>
    </source>
</reference>
<dbReference type="InterPro" id="IPR050384">
    <property type="entry name" value="Endophilin_SH3RF"/>
</dbReference>
<comment type="similarity">
    <text evidence="5">Belongs to the endophilin family.</text>
</comment>
<evidence type="ECO:0000256" key="19">
    <source>
        <dbReference type="ARBA" id="ARBA00037432"/>
    </source>
</evidence>